<feature type="region of interest" description="Disordered" evidence="2">
    <location>
        <begin position="1"/>
        <end position="59"/>
    </location>
</feature>
<keyword evidence="1" id="KW-0175">Coiled coil</keyword>
<dbReference type="PROSITE" id="PS50076">
    <property type="entry name" value="DNAJ_2"/>
    <property type="match status" value="1"/>
</dbReference>
<dbReference type="Gene3D" id="1.10.287.110">
    <property type="entry name" value="DnaJ domain"/>
    <property type="match status" value="1"/>
</dbReference>
<feature type="compositionally biased region" description="Polar residues" evidence="2">
    <location>
        <begin position="1"/>
        <end position="12"/>
    </location>
</feature>
<feature type="compositionally biased region" description="Basic and acidic residues" evidence="2">
    <location>
        <begin position="117"/>
        <end position="147"/>
    </location>
</feature>
<dbReference type="OrthoDB" id="1717591at2759"/>
<dbReference type="SUPFAM" id="SSF46565">
    <property type="entry name" value="Chaperone J-domain"/>
    <property type="match status" value="1"/>
</dbReference>
<dbReference type="CDD" id="cd06257">
    <property type="entry name" value="DnaJ"/>
    <property type="match status" value="1"/>
</dbReference>
<feature type="compositionally biased region" description="Basic and acidic residues" evidence="2">
    <location>
        <begin position="25"/>
        <end position="59"/>
    </location>
</feature>
<dbReference type="PANTHER" id="PTHR23172:SF87">
    <property type="entry name" value="CHAPERONE DNAJ-DOMAIN SUPERFAMILY PROTEIN"/>
    <property type="match status" value="1"/>
</dbReference>
<gene>
    <name evidence="4" type="ORF">VITISV_014476</name>
</gene>
<dbReference type="ExpressionAtlas" id="A5C3H0">
    <property type="expression patterns" value="baseline and differential"/>
</dbReference>
<feature type="compositionally biased region" description="Basic and acidic residues" evidence="2">
    <location>
        <begin position="160"/>
        <end position="172"/>
    </location>
</feature>
<evidence type="ECO:0000313" key="4">
    <source>
        <dbReference type="EMBL" id="CAN79639.1"/>
    </source>
</evidence>
<evidence type="ECO:0000256" key="1">
    <source>
        <dbReference type="ARBA" id="ARBA00023054"/>
    </source>
</evidence>
<dbReference type="EMBL" id="AM480817">
    <property type="protein sequence ID" value="CAN79639.1"/>
    <property type="molecule type" value="Genomic_DNA"/>
</dbReference>
<dbReference type="FunFam" id="1.10.287.110:FF:000009">
    <property type="entry name" value="Auxilin-related protein 1"/>
    <property type="match status" value="1"/>
</dbReference>
<dbReference type="InterPro" id="IPR036869">
    <property type="entry name" value="J_dom_sf"/>
</dbReference>
<protein>
    <recommendedName>
        <fullName evidence="3">J domain-containing protein</fullName>
    </recommendedName>
</protein>
<reference evidence="4" key="1">
    <citation type="journal article" date="2007" name="PLoS ONE">
        <title>The first genome sequence of an elite grapevine cultivar (Pinot noir Vitis vinifera L.): coping with a highly heterozygous genome.</title>
        <authorList>
            <person name="Velasco R."/>
            <person name="Zharkikh A."/>
            <person name="Troggio M."/>
            <person name="Cartwright D.A."/>
            <person name="Cestaro A."/>
            <person name="Pruss D."/>
            <person name="Pindo M."/>
            <person name="FitzGerald L.M."/>
            <person name="Vezzulli S."/>
            <person name="Reid J."/>
            <person name="Malacarne G."/>
            <person name="Iliev D."/>
            <person name="Coppola G."/>
            <person name="Wardell B."/>
            <person name="Micheletti D."/>
            <person name="Macalma T."/>
            <person name="Facci M."/>
            <person name="Mitchell J.T."/>
            <person name="Perazzolli M."/>
            <person name="Eldredge G."/>
            <person name="Gatto P."/>
            <person name="Oyzerski R."/>
            <person name="Moretto M."/>
            <person name="Gutin N."/>
            <person name="Stefanini M."/>
            <person name="Chen Y."/>
            <person name="Segala C."/>
            <person name="Davenport C."/>
            <person name="Dematte L."/>
            <person name="Mraz A."/>
            <person name="Battilana J."/>
            <person name="Stormo K."/>
            <person name="Costa F."/>
            <person name="Tao Q."/>
            <person name="Si-Ammour A."/>
            <person name="Harkins T."/>
            <person name="Lackey A."/>
            <person name="Perbost C."/>
            <person name="Taillon B."/>
            <person name="Stella A."/>
            <person name="Solovyev V."/>
            <person name="Fawcett J.A."/>
            <person name="Sterck L."/>
            <person name="Vandepoele K."/>
            <person name="Grando S.M."/>
            <person name="Toppo S."/>
            <person name="Moser C."/>
            <person name="Lanchbury J."/>
            <person name="Bogden R."/>
            <person name="Skolnick M."/>
            <person name="Sgaramella V."/>
            <person name="Bhatnagar S.K."/>
            <person name="Fontana P."/>
            <person name="Gutin A."/>
            <person name="Van de Peer Y."/>
            <person name="Salamini F."/>
            <person name="Viola R."/>
        </authorList>
    </citation>
    <scope>NUCLEOTIDE SEQUENCE</scope>
</reference>
<feature type="compositionally biased region" description="Low complexity" evidence="2">
    <location>
        <begin position="176"/>
        <end position="192"/>
    </location>
</feature>
<dbReference type="PANTHER" id="PTHR23172">
    <property type="entry name" value="AUXILIN/CYCLIN G-ASSOCIATED KINASE-RELATED"/>
    <property type="match status" value="1"/>
</dbReference>
<evidence type="ECO:0000256" key="2">
    <source>
        <dbReference type="SAM" id="MobiDB-lite"/>
    </source>
</evidence>
<organism evidence="4">
    <name type="scientific">Vitis vinifera</name>
    <name type="common">Grape</name>
    <dbReference type="NCBI Taxonomy" id="29760"/>
    <lineage>
        <taxon>Eukaryota</taxon>
        <taxon>Viridiplantae</taxon>
        <taxon>Streptophyta</taxon>
        <taxon>Embryophyta</taxon>
        <taxon>Tracheophyta</taxon>
        <taxon>Spermatophyta</taxon>
        <taxon>Magnoliopsida</taxon>
        <taxon>eudicotyledons</taxon>
        <taxon>Gunneridae</taxon>
        <taxon>Pentapetalae</taxon>
        <taxon>rosids</taxon>
        <taxon>Vitales</taxon>
        <taxon>Vitaceae</taxon>
        <taxon>Viteae</taxon>
        <taxon>Vitis</taxon>
    </lineage>
</organism>
<dbReference type="AlphaFoldDB" id="A5C3H0"/>
<feature type="region of interest" description="Disordered" evidence="2">
    <location>
        <begin position="87"/>
        <end position="197"/>
    </location>
</feature>
<proteinExistence type="predicted"/>
<name>A5C3H0_VITVI</name>
<accession>A5C3H0</accession>
<sequence>MDQEINSSQITEGNKENAQDTFTIEGRETKETLQKEAEVEKEHFRRTNEAKEREREREKERIAVERAIREVRERAFAEAREKAEKAAAERATAGARQKVMAGAGERLNKASSGAKSSAEKASMEAKLRAERAAVERATAEARERALEKALSGKAASGAREQPERFAAAKKDPLYQGSGPSSNSRYSNSSNHGVPYATGFDEAKDEATQRCKAMSDRHQRTVERVAKVLEEKNMRDLLAQKEQAERNRLAEALDGGVKRWSSGKEGNLRALLATLQYILGPDSGWQPIPLTDIITTNAIKKAYRKATLCVHPDKLQQRGASIQQKYICEKVFDLLQEAWNKFNSEE</sequence>
<dbReference type="InterPro" id="IPR001623">
    <property type="entry name" value="DnaJ_domain"/>
</dbReference>
<feature type="domain" description="J" evidence="3">
    <location>
        <begin position="282"/>
        <end position="345"/>
    </location>
</feature>
<evidence type="ECO:0000259" key="3">
    <source>
        <dbReference type="PROSITE" id="PS50076"/>
    </source>
</evidence>